<sequence length="219" mass="24843">MAGRYDNMEEDKDEGQVEECIDGQGDDGFLDMVDDFDEFEDEEGDVSIVSMGGQNEDDDKFDTVIGALEDIMMDAEFQGMQETFADEHCAAFDDSDENKLVYTDIFKKYTQLVEGYVERRLKEAISDFSMQAFMEMLSAREEEMQSTDVFDMLVSFADFDTFKDIMLSHKHQRHGGSVQLAVNVSQVAIHRDEQEDGEEFPDLNLDITPVPSPKKIAGT</sequence>
<dbReference type="InterPro" id="IPR038849">
    <property type="entry name" value="ARL2BP"/>
</dbReference>
<evidence type="ECO:0000256" key="13">
    <source>
        <dbReference type="SAM" id="MobiDB-lite"/>
    </source>
</evidence>
<dbReference type="InterPro" id="IPR042541">
    <property type="entry name" value="BART_sf"/>
</dbReference>
<dbReference type="GO" id="GO:0051457">
    <property type="term" value="P:maintenance of protein location in nucleus"/>
    <property type="evidence" value="ECO:0007669"/>
    <property type="project" value="TreeGrafter"/>
</dbReference>
<evidence type="ECO:0000256" key="9">
    <source>
        <dbReference type="ARBA" id="ARBA00023128"/>
    </source>
</evidence>
<dbReference type="Gene3D" id="1.20.1520.10">
    <property type="entry name" value="ADP-ribosylation factor-like 2-binding protein, domain"/>
    <property type="match status" value="1"/>
</dbReference>
<evidence type="ECO:0000256" key="6">
    <source>
        <dbReference type="ARBA" id="ARBA00014849"/>
    </source>
</evidence>
<proteinExistence type="inferred from homology"/>
<feature type="compositionally biased region" description="Acidic residues" evidence="13">
    <location>
        <begin position="8"/>
        <end position="24"/>
    </location>
</feature>
<organism evidence="15">
    <name type="scientific">Hemiselmis andersenii</name>
    <name type="common">Cryptophyte alga</name>
    <dbReference type="NCBI Taxonomy" id="464988"/>
    <lineage>
        <taxon>Eukaryota</taxon>
        <taxon>Cryptophyceae</taxon>
        <taxon>Cryptomonadales</taxon>
        <taxon>Hemiselmidaceae</taxon>
        <taxon>Hemiselmis</taxon>
    </lineage>
</organism>
<feature type="region of interest" description="Disordered" evidence="13">
    <location>
        <begin position="1"/>
        <end position="24"/>
    </location>
</feature>
<keyword evidence="11" id="KW-0539">Nucleus</keyword>
<dbReference type="Pfam" id="PF11527">
    <property type="entry name" value="ARL2_Bind_BART"/>
    <property type="match status" value="1"/>
</dbReference>
<evidence type="ECO:0000256" key="1">
    <source>
        <dbReference type="ARBA" id="ARBA00004120"/>
    </source>
</evidence>
<accession>A0A6U4NUG4</accession>
<evidence type="ECO:0000313" key="16">
    <source>
        <dbReference type="EMBL" id="CAD8952060.1"/>
    </source>
</evidence>
<evidence type="ECO:0000256" key="8">
    <source>
        <dbReference type="ARBA" id="ARBA00023069"/>
    </source>
</evidence>
<dbReference type="EMBL" id="HBFX01011153">
    <property type="protein sequence ID" value="CAD8952060.1"/>
    <property type="molecule type" value="Transcribed_RNA"/>
</dbReference>
<dbReference type="AlphaFoldDB" id="A0A6U4NUG4"/>
<evidence type="ECO:0000256" key="5">
    <source>
        <dbReference type="ARBA" id="ARBA00009880"/>
    </source>
</evidence>
<dbReference type="PANTHER" id="PTHR15487">
    <property type="entry name" value="ADP-RIBOSYLATION FACTOR-LIKE PROTEIN 2-BINDING PROTEIN"/>
    <property type="match status" value="1"/>
</dbReference>
<evidence type="ECO:0000256" key="3">
    <source>
        <dbReference type="ARBA" id="ARBA00004300"/>
    </source>
</evidence>
<dbReference type="GO" id="GO:0005634">
    <property type="term" value="C:nucleus"/>
    <property type="evidence" value="ECO:0007669"/>
    <property type="project" value="UniProtKB-SubCell"/>
</dbReference>
<feature type="region of interest" description="Disordered" evidence="13">
    <location>
        <begin position="199"/>
        <end position="219"/>
    </location>
</feature>
<feature type="domain" description="BART" evidence="14">
    <location>
        <begin position="60"/>
        <end position="174"/>
    </location>
</feature>
<dbReference type="InterPro" id="IPR023379">
    <property type="entry name" value="BART_dom"/>
</dbReference>
<keyword evidence="10" id="KW-0206">Cytoskeleton</keyword>
<comment type="subcellular location">
    <subcellularLocation>
        <location evidence="1">Cytoplasm</location>
        <location evidence="1">Cytoskeleton</location>
        <location evidence="1">Cilium basal body</location>
    </subcellularLocation>
    <subcellularLocation>
        <location evidence="3">Cytoplasm</location>
        <location evidence="3">Cytoskeleton</location>
        <location evidence="3">Microtubule organizing center</location>
        <location evidence="3">Centrosome</location>
    </subcellularLocation>
    <subcellularLocation>
        <location evidence="4">Mitochondrion intermembrane space</location>
    </subcellularLocation>
    <subcellularLocation>
        <location evidence="2">Nucleus</location>
    </subcellularLocation>
</comment>
<evidence type="ECO:0000256" key="7">
    <source>
        <dbReference type="ARBA" id="ARBA00022490"/>
    </source>
</evidence>
<keyword evidence="12" id="KW-0966">Cell projection</keyword>
<evidence type="ECO:0000313" key="15">
    <source>
        <dbReference type="EMBL" id="CAD8740923.1"/>
    </source>
</evidence>
<gene>
    <name evidence="16" type="ORF">HAND00432_LOCUS6595</name>
    <name evidence="15" type="ORF">HAND1043_LOCUS7415</name>
</gene>
<keyword evidence="9" id="KW-0496">Mitochondrion</keyword>
<reference evidence="15" key="1">
    <citation type="submission" date="2021-01" db="EMBL/GenBank/DDBJ databases">
        <authorList>
            <person name="Corre E."/>
            <person name="Pelletier E."/>
            <person name="Niang G."/>
            <person name="Scheremetjew M."/>
            <person name="Finn R."/>
            <person name="Kale V."/>
            <person name="Holt S."/>
            <person name="Cochrane G."/>
            <person name="Meng A."/>
            <person name="Brown T."/>
            <person name="Cohen L."/>
        </authorList>
    </citation>
    <scope>NUCLEOTIDE SEQUENCE</scope>
    <source>
        <strain evidence="15">CCMP441</strain>
        <strain evidence="16">CCMP644</strain>
    </source>
</reference>
<dbReference type="GO" id="GO:0005813">
    <property type="term" value="C:centrosome"/>
    <property type="evidence" value="ECO:0007669"/>
    <property type="project" value="UniProtKB-SubCell"/>
</dbReference>
<keyword evidence="7" id="KW-0963">Cytoplasm</keyword>
<dbReference type="EMBL" id="HBFK01012351">
    <property type="protein sequence ID" value="CAD8740923.1"/>
    <property type="molecule type" value="Transcribed_RNA"/>
</dbReference>
<name>A0A6U4NUG4_HEMAN</name>
<dbReference type="GO" id="GO:0005758">
    <property type="term" value="C:mitochondrial intermembrane space"/>
    <property type="evidence" value="ECO:0007669"/>
    <property type="project" value="UniProtKB-SubCell"/>
</dbReference>
<evidence type="ECO:0000256" key="2">
    <source>
        <dbReference type="ARBA" id="ARBA00004123"/>
    </source>
</evidence>
<keyword evidence="8" id="KW-0969">Cilium</keyword>
<evidence type="ECO:0000256" key="4">
    <source>
        <dbReference type="ARBA" id="ARBA00004569"/>
    </source>
</evidence>
<evidence type="ECO:0000256" key="10">
    <source>
        <dbReference type="ARBA" id="ARBA00023212"/>
    </source>
</evidence>
<comment type="similarity">
    <text evidence="5">Belongs to the ARL2BP family.</text>
</comment>
<evidence type="ECO:0000259" key="14">
    <source>
        <dbReference type="Pfam" id="PF11527"/>
    </source>
</evidence>
<evidence type="ECO:0000256" key="12">
    <source>
        <dbReference type="ARBA" id="ARBA00023273"/>
    </source>
</evidence>
<dbReference type="PANTHER" id="PTHR15487:SF4">
    <property type="entry name" value="ADP-RIBOSYLATION FACTOR-LIKE PROTEIN 2-BINDING PROTEIN"/>
    <property type="match status" value="1"/>
</dbReference>
<evidence type="ECO:0000256" key="11">
    <source>
        <dbReference type="ARBA" id="ARBA00023242"/>
    </source>
</evidence>
<protein>
    <recommendedName>
        <fullName evidence="6">ADP-ribosylation factor-like protein 2-binding protein</fullName>
    </recommendedName>
</protein>